<feature type="region of interest" description="Disordered" evidence="1">
    <location>
        <begin position="71"/>
        <end position="99"/>
    </location>
</feature>
<protein>
    <submittedName>
        <fullName evidence="2">Uncharacterized protein</fullName>
    </submittedName>
</protein>
<sequence>MPKRSFRSTFKVTFRRFKTKEICSPANRVPEEEAESSVERIRRVAKRVRLAVRRKVRRQLDCMTSIREPWSSQQRRRVSPLTARTRAKGIRTVQRSSRSEPVAEPRMVLRCARTPKSSKREKMSLLDLPQDVRDRIFDRLIDKNHFKVPPTSNHSKITFDLDASRVSYAKGIPLVSHQFFDDFLAAVCRHPSCCMIITIQDMSMAQYRRWKDRFGGTHECHALIPPFFSTEFYPGDDVRADVFLPRISKAYYQHIQDLRFYCIIDRSDLGSDMARLNQPGIHDTTPSIQRILAFRTYLPNLQKCNINIYFTVPDVRGAHYSLLWIDDCLKPFAILPHESTAIQAVIPVTDSQDGKDPNRQYMKPWRVCPGDPEGADWLHHGHARGVKDLSGVWNCYRCLRDNQLLHRYKRMERGWMPHREGSAYFSTAASRWRDEASGNMITNVLHQVADPALSVSPPPRLTPLTGLRGMYGGAPGNSTYEVGPATRFTRPVARHRRHSS</sequence>
<gene>
    <name evidence="2" type="ORF">E6O75_ATG00618</name>
</gene>
<dbReference type="Proteomes" id="UP000298493">
    <property type="component" value="Unassembled WGS sequence"/>
</dbReference>
<keyword evidence="3" id="KW-1185">Reference proteome</keyword>
<name>A0A4Z1PEB8_9PEZI</name>
<dbReference type="AlphaFoldDB" id="A0A4Z1PEB8"/>
<evidence type="ECO:0000313" key="2">
    <source>
        <dbReference type="EMBL" id="TID27851.1"/>
    </source>
</evidence>
<evidence type="ECO:0000256" key="1">
    <source>
        <dbReference type="SAM" id="MobiDB-lite"/>
    </source>
</evidence>
<accession>A0A4Z1PEB8</accession>
<evidence type="ECO:0000313" key="3">
    <source>
        <dbReference type="Proteomes" id="UP000298493"/>
    </source>
</evidence>
<comment type="caution">
    <text evidence="2">The sequence shown here is derived from an EMBL/GenBank/DDBJ whole genome shotgun (WGS) entry which is preliminary data.</text>
</comment>
<proteinExistence type="predicted"/>
<reference evidence="2 3" key="1">
    <citation type="submission" date="2019-04" db="EMBL/GenBank/DDBJ databases">
        <title>High contiguity whole genome sequence and gene annotation resource for two Venturia nashicola isolates.</title>
        <authorList>
            <person name="Prokchorchik M."/>
            <person name="Won K."/>
            <person name="Lee Y."/>
            <person name="Choi E.D."/>
            <person name="Segonzac C."/>
            <person name="Sohn K.H."/>
        </authorList>
    </citation>
    <scope>NUCLEOTIDE SEQUENCE [LARGE SCALE GENOMIC DNA]</scope>
    <source>
        <strain evidence="2 3">PRI2</strain>
    </source>
</reference>
<dbReference type="OrthoDB" id="3926334at2759"/>
<dbReference type="EMBL" id="SNSC02000001">
    <property type="protein sequence ID" value="TID27851.1"/>
    <property type="molecule type" value="Genomic_DNA"/>
</dbReference>
<organism evidence="2 3">
    <name type="scientific">Venturia nashicola</name>
    <dbReference type="NCBI Taxonomy" id="86259"/>
    <lineage>
        <taxon>Eukaryota</taxon>
        <taxon>Fungi</taxon>
        <taxon>Dikarya</taxon>
        <taxon>Ascomycota</taxon>
        <taxon>Pezizomycotina</taxon>
        <taxon>Dothideomycetes</taxon>
        <taxon>Pleosporomycetidae</taxon>
        <taxon>Venturiales</taxon>
        <taxon>Venturiaceae</taxon>
        <taxon>Venturia</taxon>
    </lineage>
</organism>